<evidence type="ECO:0000313" key="3">
    <source>
        <dbReference type="Proteomes" id="UP000675781"/>
    </source>
</evidence>
<dbReference type="Proteomes" id="UP000675781">
    <property type="component" value="Unassembled WGS sequence"/>
</dbReference>
<feature type="chain" id="PRO_5038026143" description="Secreted protein" evidence="1">
    <location>
        <begin position="29"/>
        <end position="168"/>
    </location>
</feature>
<sequence length="168" mass="17698">MLSKSALRMSVAGVMLAFPLSLAGVASAATGSSPSLVHPMSATECSGNVFIGDDTDATKICTEVNGSGLRVNWIVVQVSDYNNPPASTDDWFPTYSGCTVQASWMLWNNAGNSNYNNTSPVMSCSELKSSGGWQDDPERTLEAGELCSYLTFNAFGQYSGGNCVGVHS</sequence>
<evidence type="ECO:0000313" key="2">
    <source>
        <dbReference type="EMBL" id="MBR7838594.1"/>
    </source>
</evidence>
<proteinExistence type="predicted"/>
<evidence type="ECO:0000256" key="1">
    <source>
        <dbReference type="SAM" id="SignalP"/>
    </source>
</evidence>
<organism evidence="2 3">
    <name type="scientific">Actinospica durhamensis</name>
    <dbReference type="NCBI Taxonomy" id="1508375"/>
    <lineage>
        <taxon>Bacteria</taxon>
        <taxon>Bacillati</taxon>
        <taxon>Actinomycetota</taxon>
        <taxon>Actinomycetes</taxon>
        <taxon>Catenulisporales</taxon>
        <taxon>Actinospicaceae</taxon>
        <taxon>Actinospica</taxon>
    </lineage>
</organism>
<protein>
    <recommendedName>
        <fullName evidence="4">Secreted protein</fullName>
    </recommendedName>
</protein>
<dbReference type="AlphaFoldDB" id="A0A941F0Y3"/>
<keyword evidence="1" id="KW-0732">Signal</keyword>
<comment type="caution">
    <text evidence="2">The sequence shown here is derived from an EMBL/GenBank/DDBJ whole genome shotgun (WGS) entry which is preliminary data.</text>
</comment>
<dbReference type="RefSeq" id="WP_212533047.1">
    <property type="nucleotide sequence ID" value="NZ_JAGSOG010000306.1"/>
</dbReference>
<reference evidence="2" key="1">
    <citation type="submission" date="2021-04" db="EMBL/GenBank/DDBJ databases">
        <title>Genome based classification of Actinospica acidithermotolerans sp. nov., an actinobacterium isolated from an Indonesian hot spring.</title>
        <authorList>
            <person name="Kusuma A.B."/>
            <person name="Putra K.E."/>
            <person name="Nafisah S."/>
            <person name="Loh J."/>
            <person name="Nouioui I."/>
            <person name="Goodfellow M."/>
        </authorList>
    </citation>
    <scope>NUCLEOTIDE SEQUENCE</scope>
    <source>
        <strain evidence="2">CSCA 57</strain>
    </source>
</reference>
<feature type="signal peptide" evidence="1">
    <location>
        <begin position="1"/>
        <end position="28"/>
    </location>
</feature>
<gene>
    <name evidence="2" type="ORF">KDL01_35330</name>
</gene>
<keyword evidence="3" id="KW-1185">Reference proteome</keyword>
<accession>A0A941F0Y3</accession>
<evidence type="ECO:0008006" key="4">
    <source>
        <dbReference type="Google" id="ProtNLM"/>
    </source>
</evidence>
<name>A0A941F0Y3_9ACTN</name>
<dbReference type="EMBL" id="JAGSOG010000306">
    <property type="protein sequence ID" value="MBR7838594.1"/>
    <property type="molecule type" value="Genomic_DNA"/>
</dbReference>